<dbReference type="Proteomes" id="UP000045782">
    <property type="component" value="Unassembled WGS sequence"/>
</dbReference>
<evidence type="ECO:0008006" key="4">
    <source>
        <dbReference type="Google" id="ProtNLM"/>
    </source>
</evidence>
<feature type="transmembrane region" description="Helical" evidence="1">
    <location>
        <begin position="89"/>
        <end position="110"/>
    </location>
</feature>
<dbReference type="AlphaFoldDB" id="A0A0U0ZTT4"/>
<gene>
    <name evidence="2" type="ORF">ERS075579_03952</name>
</gene>
<keyword evidence="1" id="KW-0812">Transmembrane</keyword>
<organism evidence="2 3">
    <name type="scientific">Mycobacteroides abscessus</name>
    <dbReference type="NCBI Taxonomy" id="36809"/>
    <lineage>
        <taxon>Bacteria</taxon>
        <taxon>Bacillati</taxon>
        <taxon>Actinomycetota</taxon>
        <taxon>Actinomycetes</taxon>
        <taxon>Mycobacteriales</taxon>
        <taxon>Mycobacteriaceae</taxon>
        <taxon>Mycobacteroides</taxon>
    </lineage>
</organism>
<accession>A0A0U0ZTT4</accession>
<dbReference type="RefSeq" id="WP_131724574.1">
    <property type="nucleotide sequence ID" value="NZ_CSWP01000009.1"/>
</dbReference>
<evidence type="ECO:0000313" key="2">
    <source>
        <dbReference type="EMBL" id="CPV66170.1"/>
    </source>
</evidence>
<sequence>MDEATKDQNRRRLRVIDGIPPSLSDREARKISREMAALRVPISATRLQQLWSHEASPTASESTALQTWNQYCVRDAQRIRDHNDRLQKVLWKAVAANVIVWAGVSALYLFTHFHQLAESVVGTTIR</sequence>
<evidence type="ECO:0000313" key="3">
    <source>
        <dbReference type="Proteomes" id="UP000045782"/>
    </source>
</evidence>
<name>A0A0U0ZTT4_9MYCO</name>
<reference evidence="2 3" key="1">
    <citation type="submission" date="2015-03" db="EMBL/GenBank/DDBJ databases">
        <authorList>
            <person name="Murphy D."/>
        </authorList>
    </citation>
    <scope>NUCLEOTIDE SEQUENCE [LARGE SCALE GENOMIC DNA]</scope>
    <source>
        <strain evidence="2 3">PAP088</strain>
    </source>
</reference>
<protein>
    <recommendedName>
        <fullName evidence="4">Transmembrane protein</fullName>
    </recommendedName>
</protein>
<evidence type="ECO:0000256" key="1">
    <source>
        <dbReference type="SAM" id="Phobius"/>
    </source>
</evidence>
<proteinExistence type="predicted"/>
<dbReference type="EMBL" id="CSWP01000009">
    <property type="protein sequence ID" value="CPV66170.1"/>
    <property type="molecule type" value="Genomic_DNA"/>
</dbReference>
<keyword evidence="1" id="KW-1133">Transmembrane helix</keyword>
<keyword evidence="1" id="KW-0472">Membrane</keyword>